<evidence type="ECO:0000256" key="4">
    <source>
        <dbReference type="ARBA" id="ARBA00022729"/>
    </source>
</evidence>
<evidence type="ECO:0000256" key="6">
    <source>
        <dbReference type="ARBA" id="ARBA00023180"/>
    </source>
</evidence>
<dbReference type="InterPro" id="IPR029058">
    <property type="entry name" value="AB_hydrolase_fold"/>
</dbReference>
<dbReference type="InterPro" id="IPR018202">
    <property type="entry name" value="Ser_caboxypep_ser_AS"/>
</dbReference>
<dbReference type="GO" id="GO:0006508">
    <property type="term" value="P:proteolysis"/>
    <property type="evidence" value="ECO:0007669"/>
    <property type="project" value="UniProtKB-KW"/>
</dbReference>
<dbReference type="PANTHER" id="PTHR11802">
    <property type="entry name" value="SERINE PROTEASE FAMILY S10 SERINE CARBOXYPEPTIDASE"/>
    <property type="match status" value="1"/>
</dbReference>
<organism evidence="8 9">
    <name type="scientific">Schistosoma mattheei</name>
    <dbReference type="NCBI Taxonomy" id="31246"/>
    <lineage>
        <taxon>Eukaryota</taxon>
        <taxon>Metazoa</taxon>
        <taxon>Spiralia</taxon>
        <taxon>Lophotrochozoa</taxon>
        <taxon>Platyhelminthes</taxon>
        <taxon>Trematoda</taxon>
        <taxon>Digenea</taxon>
        <taxon>Strigeidida</taxon>
        <taxon>Schistosomatoidea</taxon>
        <taxon>Schistosomatidae</taxon>
        <taxon>Schistosoma</taxon>
    </lineage>
</organism>
<comment type="similarity">
    <text evidence="1 7">Belongs to the peptidase S10 family.</text>
</comment>
<evidence type="ECO:0000256" key="7">
    <source>
        <dbReference type="RuleBase" id="RU361156"/>
    </source>
</evidence>
<dbReference type="InterPro" id="IPR001563">
    <property type="entry name" value="Peptidase_S10"/>
</dbReference>
<dbReference type="Proteomes" id="UP000269396">
    <property type="component" value="Unassembled WGS sequence"/>
</dbReference>
<dbReference type="GO" id="GO:0004185">
    <property type="term" value="F:serine-type carboxypeptidase activity"/>
    <property type="evidence" value="ECO:0007669"/>
    <property type="project" value="UniProtKB-UniRule"/>
</dbReference>
<accession>A0A3P8I6H6</accession>
<dbReference type="Gene3D" id="3.40.50.1820">
    <property type="entry name" value="alpha/beta hydrolase"/>
    <property type="match status" value="1"/>
</dbReference>
<dbReference type="SUPFAM" id="SSF53474">
    <property type="entry name" value="alpha/beta-Hydrolases"/>
    <property type="match status" value="1"/>
</dbReference>
<sequence>MYLEAPVGVGFSYSTAPSQTWDDDRTALDNYHALLHFLKKFPEYEGRRLFVTGESYAGVYVPTLSLLLLNSSRFDFQV</sequence>
<keyword evidence="3 7" id="KW-0645">Protease</keyword>
<evidence type="ECO:0000256" key="5">
    <source>
        <dbReference type="ARBA" id="ARBA00022801"/>
    </source>
</evidence>
<keyword evidence="2 7" id="KW-0121">Carboxypeptidase</keyword>
<keyword evidence="6" id="KW-0325">Glycoprotein</keyword>
<dbReference type="PROSITE" id="PS00131">
    <property type="entry name" value="CARBOXYPEPT_SER_SER"/>
    <property type="match status" value="1"/>
</dbReference>
<dbReference type="EMBL" id="UZAL01047454">
    <property type="protein sequence ID" value="VDP84935.1"/>
    <property type="molecule type" value="Genomic_DNA"/>
</dbReference>
<keyword evidence="4" id="KW-0732">Signal</keyword>
<evidence type="ECO:0000313" key="9">
    <source>
        <dbReference type="Proteomes" id="UP000269396"/>
    </source>
</evidence>
<gene>
    <name evidence="8" type="ORF">SMTD_LOCUS21478</name>
</gene>
<name>A0A3P8I6H6_9TREM</name>
<keyword evidence="9" id="KW-1185">Reference proteome</keyword>
<evidence type="ECO:0000256" key="3">
    <source>
        <dbReference type="ARBA" id="ARBA00022670"/>
    </source>
</evidence>
<evidence type="ECO:0000256" key="2">
    <source>
        <dbReference type="ARBA" id="ARBA00022645"/>
    </source>
</evidence>
<evidence type="ECO:0000256" key="1">
    <source>
        <dbReference type="ARBA" id="ARBA00009431"/>
    </source>
</evidence>
<evidence type="ECO:0000313" key="8">
    <source>
        <dbReference type="EMBL" id="VDP84935.1"/>
    </source>
</evidence>
<protein>
    <recommendedName>
        <fullName evidence="7">Carboxypeptidase</fullName>
        <ecNumber evidence="7">3.4.16.-</ecNumber>
    </recommendedName>
</protein>
<reference evidence="8 9" key="1">
    <citation type="submission" date="2018-11" db="EMBL/GenBank/DDBJ databases">
        <authorList>
            <consortium name="Pathogen Informatics"/>
        </authorList>
    </citation>
    <scope>NUCLEOTIDE SEQUENCE [LARGE SCALE GENOMIC DNA]</scope>
    <source>
        <strain>Denwood</strain>
        <strain evidence="9">Zambia</strain>
    </source>
</reference>
<proteinExistence type="inferred from homology"/>
<keyword evidence="5 7" id="KW-0378">Hydrolase</keyword>
<dbReference type="PANTHER" id="PTHR11802:SF3">
    <property type="entry name" value="RETINOID-INDUCIBLE SERINE CARBOXYPEPTIDASE"/>
    <property type="match status" value="1"/>
</dbReference>
<dbReference type="EC" id="3.4.16.-" evidence="7"/>
<dbReference type="Pfam" id="PF00450">
    <property type="entry name" value="Peptidase_S10"/>
    <property type="match status" value="1"/>
</dbReference>
<dbReference type="PRINTS" id="PR00724">
    <property type="entry name" value="CRBOXYPTASEC"/>
</dbReference>
<dbReference type="AlphaFoldDB" id="A0A3P8I6H6"/>